<dbReference type="AlphaFoldDB" id="V5WIU9"/>
<dbReference type="InterPro" id="IPR004568">
    <property type="entry name" value="Ppantetheine-prot_Trfase_dom"/>
</dbReference>
<name>V5WIU9_9SPIO</name>
<feature type="binding site" evidence="8">
    <location>
        <position position="8"/>
    </location>
    <ligand>
        <name>Mg(2+)</name>
        <dbReference type="ChEBI" id="CHEBI:18420"/>
    </ligand>
</feature>
<dbReference type="HAMAP" id="MF_00101">
    <property type="entry name" value="AcpS"/>
    <property type="match status" value="1"/>
</dbReference>
<dbReference type="NCBIfam" id="TIGR00516">
    <property type="entry name" value="acpS"/>
    <property type="match status" value="1"/>
</dbReference>
<dbReference type="Proteomes" id="UP000018680">
    <property type="component" value="Chromosome"/>
</dbReference>
<dbReference type="NCBIfam" id="TIGR00556">
    <property type="entry name" value="pantethn_trn"/>
    <property type="match status" value="1"/>
</dbReference>
<dbReference type="HOGENOM" id="CLU_089696_1_2_12"/>
<evidence type="ECO:0000256" key="8">
    <source>
        <dbReference type="HAMAP-Rule" id="MF_00101"/>
    </source>
</evidence>
<comment type="cofactor">
    <cofactor evidence="8">
        <name>Mg(2+)</name>
        <dbReference type="ChEBI" id="CHEBI:18420"/>
    </cofactor>
</comment>
<dbReference type="GO" id="GO:0008897">
    <property type="term" value="F:holo-[acyl-carrier-protein] synthase activity"/>
    <property type="evidence" value="ECO:0007669"/>
    <property type="project" value="UniProtKB-UniRule"/>
</dbReference>
<organism evidence="10 11">
    <name type="scientific">Salinispira pacifica</name>
    <dbReference type="NCBI Taxonomy" id="1307761"/>
    <lineage>
        <taxon>Bacteria</taxon>
        <taxon>Pseudomonadati</taxon>
        <taxon>Spirochaetota</taxon>
        <taxon>Spirochaetia</taxon>
        <taxon>Spirochaetales</taxon>
        <taxon>Spirochaetaceae</taxon>
        <taxon>Salinispira</taxon>
    </lineage>
</organism>
<protein>
    <recommendedName>
        <fullName evidence="8">Holo-[acyl-carrier-protein] synthase</fullName>
        <shortName evidence="8">Holo-ACP synthase</shortName>
        <ecNumber evidence="8">2.7.8.7</ecNumber>
    </recommendedName>
    <alternativeName>
        <fullName evidence="8">4'-phosphopantetheinyl transferase AcpS</fullName>
    </alternativeName>
</protein>
<dbReference type="OrthoDB" id="517356at2"/>
<dbReference type="KEGG" id="slr:L21SP2_2414"/>
<dbReference type="GO" id="GO:0006633">
    <property type="term" value="P:fatty acid biosynthetic process"/>
    <property type="evidence" value="ECO:0007669"/>
    <property type="project" value="UniProtKB-UniRule"/>
</dbReference>
<dbReference type="RefSeq" id="WP_024268671.1">
    <property type="nucleotide sequence ID" value="NC_023035.1"/>
</dbReference>
<dbReference type="STRING" id="1307761.L21SP2_2414"/>
<keyword evidence="8" id="KW-0963">Cytoplasm</keyword>
<reference evidence="10 11" key="1">
    <citation type="journal article" date="2015" name="Stand. Genomic Sci.">
        <title>Complete genome sequence and description of Salinispira pacifica gen. nov., sp. nov., a novel spirochaete isolated form a hypersaline microbial mat.</title>
        <authorList>
            <person name="Ben Hania W."/>
            <person name="Joseph M."/>
            <person name="Schumann P."/>
            <person name="Bunk B."/>
            <person name="Fiebig A."/>
            <person name="Sproer C."/>
            <person name="Klenk H.P."/>
            <person name="Fardeau M.L."/>
            <person name="Spring S."/>
        </authorList>
    </citation>
    <scope>NUCLEOTIDE SEQUENCE [LARGE SCALE GENOMIC DNA]</scope>
    <source>
        <strain evidence="10 11">L21-RPul-D2</strain>
    </source>
</reference>
<keyword evidence="5 8" id="KW-0460">Magnesium</keyword>
<feature type="domain" description="4'-phosphopantetheinyl transferase" evidence="9">
    <location>
        <begin position="4"/>
        <end position="118"/>
    </location>
</feature>
<proteinExistence type="inferred from homology"/>
<keyword evidence="11" id="KW-1185">Reference proteome</keyword>
<dbReference type="InterPro" id="IPR008278">
    <property type="entry name" value="4-PPantetheinyl_Trfase_dom"/>
</dbReference>
<keyword evidence="4 8" id="KW-0276">Fatty acid metabolism</keyword>
<dbReference type="NCBIfam" id="NF000832">
    <property type="entry name" value="PRK00070.3-2"/>
    <property type="match status" value="1"/>
</dbReference>
<evidence type="ECO:0000256" key="4">
    <source>
        <dbReference type="ARBA" id="ARBA00022832"/>
    </source>
</evidence>
<dbReference type="SUPFAM" id="SSF56214">
    <property type="entry name" value="4'-phosphopantetheinyl transferase"/>
    <property type="match status" value="1"/>
</dbReference>
<dbReference type="Gene3D" id="3.90.470.20">
    <property type="entry name" value="4'-phosphopantetheinyl transferase domain"/>
    <property type="match status" value="1"/>
</dbReference>
<dbReference type="PATRIC" id="fig|1307761.3.peg.2406"/>
<evidence type="ECO:0000256" key="1">
    <source>
        <dbReference type="ARBA" id="ARBA00022516"/>
    </source>
</evidence>
<keyword evidence="2 8" id="KW-0808">Transferase</keyword>
<dbReference type="InterPro" id="IPR037143">
    <property type="entry name" value="4-PPantetheinyl_Trfase_dom_sf"/>
</dbReference>
<evidence type="ECO:0000256" key="6">
    <source>
        <dbReference type="ARBA" id="ARBA00023098"/>
    </source>
</evidence>
<dbReference type="eggNOG" id="COG0736">
    <property type="taxonomic scope" value="Bacteria"/>
</dbReference>
<keyword evidence="7 8" id="KW-0275">Fatty acid biosynthesis</keyword>
<evidence type="ECO:0000256" key="7">
    <source>
        <dbReference type="ARBA" id="ARBA00023160"/>
    </source>
</evidence>
<keyword evidence="6 8" id="KW-0443">Lipid metabolism</keyword>
<comment type="function">
    <text evidence="8">Transfers the 4'-phosphopantetheine moiety from coenzyme A to a Ser of acyl-carrier-protein.</text>
</comment>
<evidence type="ECO:0000313" key="10">
    <source>
        <dbReference type="EMBL" id="AHC15767.1"/>
    </source>
</evidence>
<dbReference type="EC" id="2.7.8.7" evidence="8"/>
<dbReference type="GO" id="GO:0000287">
    <property type="term" value="F:magnesium ion binding"/>
    <property type="evidence" value="ECO:0007669"/>
    <property type="project" value="UniProtKB-UniRule"/>
</dbReference>
<evidence type="ECO:0000256" key="2">
    <source>
        <dbReference type="ARBA" id="ARBA00022679"/>
    </source>
</evidence>
<keyword evidence="3 8" id="KW-0479">Metal-binding</keyword>
<dbReference type="Pfam" id="PF01648">
    <property type="entry name" value="ACPS"/>
    <property type="match status" value="1"/>
</dbReference>
<gene>
    <name evidence="8" type="primary">acpS</name>
    <name evidence="10" type="ORF">L21SP2_2414</name>
</gene>
<comment type="similarity">
    <text evidence="8">Belongs to the P-Pant transferase superfamily. AcpS family.</text>
</comment>
<dbReference type="InterPro" id="IPR002582">
    <property type="entry name" value="ACPS"/>
</dbReference>
<comment type="subcellular location">
    <subcellularLocation>
        <location evidence="8">Cytoplasm</location>
    </subcellularLocation>
</comment>
<sequence length="122" mass="13504">MIRGIGVDIVRVERMISWLERPEMMARFFTSREISWVLSQGEGAAASLAARFAAREALGKALGTGLRDLRLKDLEICRDDQGKPAFCPAPRAQDQLDSMGISSVHVSLSHERDYAVAMVVIE</sequence>
<feature type="binding site" evidence="8">
    <location>
        <position position="56"/>
    </location>
    <ligand>
        <name>Mg(2+)</name>
        <dbReference type="ChEBI" id="CHEBI:18420"/>
    </ligand>
</feature>
<accession>V5WIU9</accession>
<dbReference type="EMBL" id="CP006939">
    <property type="protein sequence ID" value="AHC15767.1"/>
    <property type="molecule type" value="Genomic_DNA"/>
</dbReference>
<evidence type="ECO:0000259" key="9">
    <source>
        <dbReference type="Pfam" id="PF01648"/>
    </source>
</evidence>
<dbReference type="GO" id="GO:0005737">
    <property type="term" value="C:cytoplasm"/>
    <property type="evidence" value="ECO:0007669"/>
    <property type="project" value="UniProtKB-SubCell"/>
</dbReference>
<evidence type="ECO:0000313" key="11">
    <source>
        <dbReference type="Proteomes" id="UP000018680"/>
    </source>
</evidence>
<keyword evidence="1 8" id="KW-0444">Lipid biosynthesis</keyword>
<evidence type="ECO:0000256" key="5">
    <source>
        <dbReference type="ARBA" id="ARBA00022842"/>
    </source>
</evidence>
<comment type="catalytic activity">
    <reaction evidence="8">
        <text>apo-[ACP] + CoA = holo-[ACP] + adenosine 3',5'-bisphosphate + H(+)</text>
        <dbReference type="Rhea" id="RHEA:12068"/>
        <dbReference type="Rhea" id="RHEA-COMP:9685"/>
        <dbReference type="Rhea" id="RHEA-COMP:9690"/>
        <dbReference type="ChEBI" id="CHEBI:15378"/>
        <dbReference type="ChEBI" id="CHEBI:29999"/>
        <dbReference type="ChEBI" id="CHEBI:57287"/>
        <dbReference type="ChEBI" id="CHEBI:58343"/>
        <dbReference type="ChEBI" id="CHEBI:64479"/>
        <dbReference type="EC" id="2.7.8.7"/>
    </reaction>
</comment>
<evidence type="ECO:0000256" key="3">
    <source>
        <dbReference type="ARBA" id="ARBA00022723"/>
    </source>
</evidence>